<sequence>MTTASFLEIRLEFWGENGAQAGPAFNTSILERGNGYEKRNANWSAPRRSFSTGDRTQNYSWLEYLINFQVMTKGAARGFRFRDPSDFDVTNGFRNSAQTGFQTRGTTNANGNGSNKVFQLQKSYANPIETNNRAIKKPVQGTVHIFVNGTESTAWTLDYTTGLVTFNAAPSNGAVVNWAGQFDVPVRFENDDLIQVLRTQPPDRAVAKTTWFFTPAKFREIRL</sequence>
<protein>
    <recommendedName>
        <fullName evidence="2">DUF2460 domain-containing protein</fullName>
    </recommendedName>
</protein>
<name>U5QHK9_GLOK1</name>
<accession>U5QHK9</accession>
<keyword evidence="4" id="KW-1185">Reference proteome</keyword>
<evidence type="ECO:0000259" key="2">
    <source>
        <dbReference type="Pfam" id="PF09343"/>
    </source>
</evidence>
<dbReference type="eggNOG" id="COG5448">
    <property type="taxonomic scope" value="Bacteria"/>
</dbReference>
<dbReference type="HOGENOM" id="CLU_114534_0_0_3"/>
<dbReference type="AlphaFoldDB" id="U5QHK9"/>
<organism evidence="3 4">
    <name type="scientific">Gloeobacter kilaueensis (strain ATCC BAA-2537 / CCAP 1431/1 / ULC 316 / JS1)</name>
    <dbReference type="NCBI Taxonomy" id="1183438"/>
    <lineage>
        <taxon>Bacteria</taxon>
        <taxon>Bacillati</taxon>
        <taxon>Cyanobacteriota</taxon>
        <taxon>Cyanophyceae</taxon>
        <taxon>Gloeobacterales</taxon>
        <taxon>Gloeobacteraceae</taxon>
        <taxon>Gloeobacter</taxon>
    </lineage>
</organism>
<evidence type="ECO:0000313" key="3">
    <source>
        <dbReference type="EMBL" id="AGY57155.1"/>
    </source>
</evidence>
<dbReference type="STRING" id="1183438.GKIL_0909"/>
<dbReference type="Proteomes" id="UP000017396">
    <property type="component" value="Chromosome"/>
</dbReference>
<dbReference type="KEGG" id="glj:GKIL_0909"/>
<dbReference type="InterPro" id="IPR011740">
    <property type="entry name" value="DUF2460"/>
</dbReference>
<reference evidence="3 4" key="1">
    <citation type="journal article" date="2013" name="PLoS ONE">
        <title>Cultivation and Complete Genome Sequencing of Gloeobacter kilaueensis sp. nov., from a Lava Cave in Kilauea Caldera, Hawai'i.</title>
        <authorList>
            <person name="Saw J.H."/>
            <person name="Schatz M."/>
            <person name="Brown M.V."/>
            <person name="Kunkel D.D."/>
            <person name="Foster J.S."/>
            <person name="Shick H."/>
            <person name="Christensen S."/>
            <person name="Hou S."/>
            <person name="Wan X."/>
            <person name="Donachie S.P."/>
        </authorList>
    </citation>
    <scope>NUCLEOTIDE SEQUENCE [LARGE SCALE GENOMIC DNA]</scope>
    <source>
        <strain evidence="4">JS</strain>
    </source>
</reference>
<dbReference type="RefSeq" id="WP_023172215.1">
    <property type="nucleotide sequence ID" value="NC_022600.1"/>
</dbReference>
<evidence type="ECO:0000256" key="1">
    <source>
        <dbReference type="SAM" id="MobiDB-lite"/>
    </source>
</evidence>
<dbReference type="OrthoDB" id="1685145at2"/>
<feature type="domain" description="DUF2460" evidence="2">
    <location>
        <begin position="17"/>
        <end position="193"/>
    </location>
</feature>
<proteinExistence type="predicted"/>
<dbReference type="Pfam" id="PF09343">
    <property type="entry name" value="DUF2460"/>
    <property type="match status" value="1"/>
</dbReference>
<feature type="region of interest" description="Disordered" evidence="1">
    <location>
        <begin position="94"/>
        <end position="113"/>
    </location>
</feature>
<dbReference type="EMBL" id="CP003587">
    <property type="protein sequence ID" value="AGY57155.1"/>
    <property type="molecule type" value="Genomic_DNA"/>
</dbReference>
<evidence type="ECO:0000313" key="4">
    <source>
        <dbReference type="Proteomes" id="UP000017396"/>
    </source>
</evidence>
<gene>
    <name evidence="3" type="ORF">GKIL_0909</name>
</gene>